<dbReference type="GO" id="GO:0005737">
    <property type="term" value="C:cytoplasm"/>
    <property type="evidence" value="ECO:0007669"/>
    <property type="project" value="TreeGrafter"/>
</dbReference>
<accession>A0A1Q9BTZ7</accession>
<dbReference type="Gene3D" id="3.40.50.12780">
    <property type="entry name" value="N-terminal domain of ligase-like"/>
    <property type="match status" value="1"/>
</dbReference>
<dbReference type="AlphaFoldDB" id="A0A1Q9BTZ7"/>
<dbReference type="InterPro" id="IPR045851">
    <property type="entry name" value="AMP-bd_C_sf"/>
</dbReference>
<gene>
    <name evidence="1" type="primary">pcbAB</name>
    <name evidence="1" type="ORF">AK812_SmicGene46486</name>
</gene>
<dbReference type="GO" id="GO:0031177">
    <property type="term" value="F:phosphopantetheine binding"/>
    <property type="evidence" value="ECO:0007669"/>
    <property type="project" value="TreeGrafter"/>
</dbReference>
<keyword evidence="2" id="KW-1185">Reference proteome</keyword>
<feature type="non-terminal residue" evidence="1">
    <location>
        <position position="1"/>
    </location>
</feature>
<evidence type="ECO:0000313" key="2">
    <source>
        <dbReference type="Proteomes" id="UP000186817"/>
    </source>
</evidence>
<dbReference type="SUPFAM" id="SSF56801">
    <property type="entry name" value="Acetyl-CoA synthetase-like"/>
    <property type="match status" value="1"/>
</dbReference>
<comment type="caution">
    <text evidence="1">The sequence shown here is derived from an EMBL/GenBank/DDBJ whole genome shotgun (WGS) entry which is preliminary data.</text>
</comment>
<proteinExistence type="predicted"/>
<sequence>EDFGRIYRTGDLGRFREGALEVVGRLDRQLKVNGVRVEPGEIEAVLMQFDVVEPQQEDAEMGCLLPVAKAAVCCADPPQLVAFVEPRKEATICAHDLMEHCRKELMPAYLPKLIVVLDAGLPVLPNGKVNYKALKAMADKEASQAQETVMDSLGQMKSMSRAAILENAVIHRCYAFWMLGVLTDHYAWCAMSTDPKDPTGMRSLPFCTALASWNVAPWAEALVRSLGNDQDLFGFIMLGAYQDSRPQGSEARKRARLGWPDLFVFAVYLFMAMPLPQIFDALTGGFAYPDRTWQSRSITEETNGWDQVYLENSHATSGHRWYLRMILCSKVYLVICDRLSLPPFLQVLLAALCSYFGPVNALNACELGAPKFVVFWLLRDCFVWTRWVACYGAFYVPLV</sequence>
<name>A0A1Q9BTZ7_SYMMI</name>
<dbReference type="InterPro" id="IPR042099">
    <property type="entry name" value="ANL_N_sf"/>
</dbReference>
<reference evidence="1 2" key="1">
    <citation type="submission" date="2016-02" db="EMBL/GenBank/DDBJ databases">
        <title>Genome analysis of coral dinoflagellate symbionts highlights evolutionary adaptations to a symbiotic lifestyle.</title>
        <authorList>
            <person name="Aranda M."/>
            <person name="Li Y."/>
            <person name="Liew Y.J."/>
            <person name="Baumgarten S."/>
            <person name="Simakov O."/>
            <person name="Wilson M."/>
            <person name="Piel J."/>
            <person name="Ashoor H."/>
            <person name="Bougouffa S."/>
            <person name="Bajic V.B."/>
            <person name="Ryu T."/>
            <person name="Ravasi T."/>
            <person name="Bayer T."/>
            <person name="Micklem G."/>
            <person name="Kim H."/>
            <person name="Bhak J."/>
            <person name="Lajeunesse T.C."/>
            <person name="Voolstra C.R."/>
        </authorList>
    </citation>
    <scope>NUCLEOTIDE SEQUENCE [LARGE SCALE GENOMIC DNA]</scope>
    <source>
        <strain evidence="1 2">CCMP2467</strain>
    </source>
</reference>
<dbReference type="PANTHER" id="PTHR45527">
    <property type="entry name" value="NONRIBOSOMAL PEPTIDE SYNTHETASE"/>
    <property type="match status" value="1"/>
</dbReference>
<dbReference type="PANTHER" id="PTHR45527:SF1">
    <property type="entry name" value="FATTY ACID SYNTHASE"/>
    <property type="match status" value="1"/>
</dbReference>
<dbReference type="Proteomes" id="UP000186817">
    <property type="component" value="Unassembled WGS sequence"/>
</dbReference>
<protein>
    <submittedName>
        <fullName evidence="1">N-(5-amino-5-carboxypentanoyl)-L-cysteinyl-D-valine synthase</fullName>
    </submittedName>
</protein>
<dbReference type="GO" id="GO:0044550">
    <property type="term" value="P:secondary metabolite biosynthetic process"/>
    <property type="evidence" value="ECO:0007669"/>
    <property type="project" value="TreeGrafter"/>
</dbReference>
<dbReference type="OrthoDB" id="418742at2759"/>
<organism evidence="1 2">
    <name type="scientific">Symbiodinium microadriaticum</name>
    <name type="common">Dinoflagellate</name>
    <name type="synonym">Zooxanthella microadriatica</name>
    <dbReference type="NCBI Taxonomy" id="2951"/>
    <lineage>
        <taxon>Eukaryota</taxon>
        <taxon>Sar</taxon>
        <taxon>Alveolata</taxon>
        <taxon>Dinophyceae</taxon>
        <taxon>Suessiales</taxon>
        <taxon>Symbiodiniaceae</taxon>
        <taxon>Symbiodinium</taxon>
    </lineage>
</organism>
<dbReference type="GO" id="GO:0043041">
    <property type="term" value="P:amino acid activation for nonribosomal peptide biosynthetic process"/>
    <property type="evidence" value="ECO:0007669"/>
    <property type="project" value="TreeGrafter"/>
</dbReference>
<dbReference type="EMBL" id="LSRX01004288">
    <property type="protein sequence ID" value="OLP74080.1"/>
    <property type="molecule type" value="Genomic_DNA"/>
</dbReference>
<evidence type="ECO:0000313" key="1">
    <source>
        <dbReference type="EMBL" id="OLP74080.1"/>
    </source>
</evidence>
<dbReference type="Gene3D" id="3.30.300.30">
    <property type="match status" value="1"/>
</dbReference>